<protein>
    <submittedName>
        <fullName evidence="2">Putative membrane protein</fullName>
    </submittedName>
</protein>
<accession>A0A366JV22</accession>
<dbReference type="STRING" id="1399.VL14_16270"/>
<sequence length="421" mass="45591">MSSSDTVKKEEMLLEQTLIKADDYVTLWGIIVVWASASIYLEQRYSWAAKISGAIVALIGAIILSNTGIIPTASPVYDAVWTFIIPLAIPLLLFHVKIKRIWQESGRLLIIFLISSIGTVAGVIISFFLLKDHIPVLDKLGAMLTASYIGGGVNFAAMAAKFETPGEMVSAAVVADNLMMAIYFVALMTVPAIGFFRRQFKTPHVDQVESGSIGEEGKTLAESFWKRKDISLKDIALSVGTAFLLVVVSFKVAEFLDAAIPSGDDVSFFINLVNGLFGDKYLMLTTLTFLVLAMFPRYFESINGSQEIGTFLIYLFFVVIGIPASIPLIIENAPLLLVFVFIIVVVNLTVSLTAGKLLKYDLEEILLASNANVGGPTTAAAMAIAKGWKDLIGPILVVGTLGYIIGNYVGTALGLWFSGFM</sequence>
<dbReference type="AlphaFoldDB" id="A0A366JV22"/>
<feature type="transmembrane region" description="Helical" evidence="1">
    <location>
        <begin position="53"/>
        <end position="73"/>
    </location>
</feature>
<keyword evidence="1" id="KW-0472">Membrane</keyword>
<dbReference type="PANTHER" id="PTHR34289">
    <property type="entry name" value="PROTEIN, PUTATIVE (DUF819)-RELATED"/>
    <property type="match status" value="1"/>
</dbReference>
<name>A0A366JV22_CYTFI</name>
<keyword evidence="1" id="KW-0812">Transmembrane</keyword>
<comment type="caution">
    <text evidence="2">The sequence shown here is derived from an EMBL/GenBank/DDBJ whole genome shotgun (WGS) entry which is preliminary data.</text>
</comment>
<feature type="transmembrane region" description="Helical" evidence="1">
    <location>
        <begin position="108"/>
        <end position="130"/>
    </location>
</feature>
<dbReference type="InterPro" id="IPR008537">
    <property type="entry name" value="DUF819"/>
</dbReference>
<gene>
    <name evidence="2" type="ORF">DFO70_106107</name>
</gene>
<feature type="transmembrane region" description="Helical" evidence="1">
    <location>
        <begin position="311"/>
        <end position="330"/>
    </location>
</feature>
<dbReference type="EMBL" id="QNSF01000006">
    <property type="protein sequence ID" value="RBP92978.1"/>
    <property type="molecule type" value="Genomic_DNA"/>
</dbReference>
<keyword evidence="3" id="KW-1185">Reference proteome</keyword>
<feature type="transmembrane region" description="Helical" evidence="1">
    <location>
        <begin position="178"/>
        <end position="196"/>
    </location>
</feature>
<feature type="transmembrane region" description="Helical" evidence="1">
    <location>
        <begin position="365"/>
        <end position="385"/>
    </location>
</feature>
<feature type="transmembrane region" description="Helical" evidence="1">
    <location>
        <begin position="336"/>
        <end position="358"/>
    </location>
</feature>
<evidence type="ECO:0000313" key="2">
    <source>
        <dbReference type="EMBL" id="RBP92978.1"/>
    </source>
</evidence>
<reference evidence="2 3" key="1">
    <citation type="submission" date="2018-06" db="EMBL/GenBank/DDBJ databases">
        <title>Freshwater and sediment microbial communities from various areas in North America, analyzing microbe dynamics in response to fracking.</title>
        <authorList>
            <person name="Lamendella R."/>
        </authorList>
    </citation>
    <scope>NUCLEOTIDE SEQUENCE [LARGE SCALE GENOMIC DNA]</scope>
    <source>
        <strain evidence="2 3">14_TX</strain>
    </source>
</reference>
<feature type="transmembrane region" description="Helical" evidence="1">
    <location>
        <begin position="235"/>
        <end position="253"/>
    </location>
</feature>
<organism evidence="2 3">
    <name type="scientific">Cytobacillus firmus</name>
    <name type="common">Bacillus firmus</name>
    <dbReference type="NCBI Taxonomy" id="1399"/>
    <lineage>
        <taxon>Bacteria</taxon>
        <taxon>Bacillati</taxon>
        <taxon>Bacillota</taxon>
        <taxon>Bacilli</taxon>
        <taxon>Bacillales</taxon>
        <taxon>Bacillaceae</taxon>
        <taxon>Cytobacillus</taxon>
    </lineage>
</organism>
<proteinExistence type="predicted"/>
<feature type="transmembrane region" description="Helical" evidence="1">
    <location>
        <begin position="281"/>
        <end position="299"/>
    </location>
</feature>
<dbReference type="Pfam" id="PF05684">
    <property type="entry name" value="DUF819"/>
    <property type="match status" value="1"/>
</dbReference>
<dbReference type="Proteomes" id="UP000252731">
    <property type="component" value="Unassembled WGS sequence"/>
</dbReference>
<keyword evidence="1" id="KW-1133">Transmembrane helix</keyword>
<dbReference type="PANTHER" id="PTHR34289:SF8">
    <property type="entry name" value="DUF819 DOMAIN-CONTAINING PROTEIN"/>
    <property type="match status" value="1"/>
</dbReference>
<evidence type="ECO:0000256" key="1">
    <source>
        <dbReference type="SAM" id="Phobius"/>
    </source>
</evidence>
<feature type="transmembrane region" description="Helical" evidence="1">
    <location>
        <begin position="79"/>
        <end position="96"/>
    </location>
</feature>
<feature type="transmembrane region" description="Helical" evidence="1">
    <location>
        <begin position="24"/>
        <end position="41"/>
    </location>
</feature>
<feature type="transmembrane region" description="Helical" evidence="1">
    <location>
        <begin position="391"/>
        <end position="417"/>
    </location>
</feature>
<evidence type="ECO:0000313" key="3">
    <source>
        <dbReference type="Proteomes" id="UP000252731"/>
    </source>
</evidence>